<evidence type="ECO:0000259" key="3">
    <source>
        <dbReference type="PROSITE" id="PS51000"/>
    </source>
</evidence>
<dbReference type="AlphaFoldDB" id="A0A940P2H1"/>
<feature type="domain" description="HTH deoR-type" evidence="3">
    <location>
        <begin position="2"/>
        <end position="57"/>
    </location>
</feature>
<dbReference type="InterPro" id="IPR001034">
    <property type="entry name" value="DeoR_HTH"/>
</dbReference>
<accession>A0A940P2H1</accession>
<proteinExistence type="predicted"/>
<evidence type="ECO:0000256" key="2">
    <source>
        <dbReference type="ARBA" id="ARBA00023163"/>
    </source>
</evidence>
<dbReference type="PANTHER" id="PTHR34580:SF8">
    <property type="entry name" value="WYL DOMAIN-CONTAINING PROTEIN"/>
    <property type="match status" value="1"/>
</dbReference>
<dbReference type="InterPro" id="IPR051534">
    <property type="entry name" value="CBASS_pafABC_assoc_protein"/>
</dbReference>
<dbReference type="InterPro" id="IPR057727">
    <property type="entry name" value="WCX_dom"/>
</dbReference>
<dbReference type="Pfam" id="PF08279">
    <property type="entry name" value="HTH_11"/>
    <property type="match status" value="1"/>
</dbReference>
<sequence length="303" mass="35139">MKTERLLGLIVLLLSRRQMTAKEMSQHFQVSQRTIYRDMITLENAGFPVIAHHGNEGGYQLMDGFKLHSYTFSEVEKAWLLNVLNMQEELLTETVMGRGIIDKLRLLVMSEPADYHVSLEQATLHRKQIEDETKAKLVCLDKIIAAKHKGQIDYVSADGQKTSRKINPWQLRLSNGSWYLLAFCELRQRDRMFKLTRIRHIQVLDEQQTVPLNQLQASKEIEKELVECHFSANQLGKLYDFFTDEDMRPLESGAIQVSFEEDKEKNLLPFLLMFGDSVKVIAPETLRQAHLRAIEAMKNNYLD</sequence>
<dbReference type="PANTHER" id="PTHR34580">
    <property type="match status" value="1"/>
</dbReference>
<comment type="caution">
    <text evidence="4">The sequence shown here is derived from an EMBL/GenBank/DDBJ whole genome shotgun (WGS) entry which is preliminary data.</text>
</comment>
<dbReference type="SUPFAM" id="SSF46785">
    <property type="entry name" value="Winged helix' DNA-binding domain"/>
    <property type="match status" value="1"/>
</dbReference>
<organism evidence="4 5">
    <name type="scientific">Vagococcus allomyrinae</name>
    <dbReference type="NCBI Taxonomy" id="2794353"/>
    <lineage>
        <taxon>Bacteria</taxon>
        <taxon>Bacillati</taxon>
        <taxon>Bacillota</taxon>
        <taxon>Bacilli</taxon>
        <taxon>Lactobacillales</taxon>
        <taxon>Enterococcaceae</taxon>
        <taxon>Vagococcus</taxon>
    </lineage>
</organism>
<dbReference type="PROSITE" id="PS52050">
    <property type="entry name" value="WYL"/>
    <property type="match status" value="1"/>
</dbReference>
<dbReference type="EMBL" id="JAEEGA010000001">
    <property type="protein sequence ID" value="MBP1039830.1"/>
    <property type="molecule type" value="Genomic_DNA"/>
</dbReference>
<dbReference type="InterPro" id="IPR026881">
    <property type="entry name" value="WYL_dom"/>
</dbReference>
<dbReference type="RefSeq" id="WP_209524714.1">
    <property type="nucleotide sequence ID" value="NZ_JAEEGA010000001.1"/>
</dbReference>
<protein>
    <submittedName>
        <fullName evidence="4">YafY family transcriptional regulator</fullName>
    </submittedName>
</protein>
<dbReference type="Pfam" id="PF13280">
    <property type="entry name" value="WYL"/>
    <property type="match status" value="1"/>
</dbReference>
<dbReference type="PIRSF" id="PIRSF016838">
    <property type="entry name" value="PafC"/>
    <property type="match status" value="1"/>
</dbReference>
<evidence type="ECO:0000313" key="4">
    <source>
        <dbReference type="EMBL" id="MBP1039830.1"/>
    </source>
</evidence>
<name>A0A940P2H1_9ENTE</name>
<dbReference type="Proteomes" id="UP000674938">
    <property type="component" value="Unassembled WGS sequence"/>
</dbReference>
<reference evidence="4" key="1">
    <citation type="submission" date="2020-12" db="EMBL/GenBank/DDBJ databases">
        <title>Vagococcus allomyrinae sp. nov. and Enterococcus lavae sp. nov., isolated from the larvae of Allomyrina dichotoma.</title>
        <authorList>
            <person name="Lee S.D."/>
        </authorList>
    </citation>
    <scope>NUCLEOTIDE SEQUENCE</scope>
    <source>
        <strain evidence="4">BWB3-3</strain>
    </source>
</reference>
<dbReference type="GO" id="GO:0003700">
    <property type="term" value="F:DNA-binding transcription factor activity"/>
    <property type="evidence" value="ECO:0007669"/>
    <property type="project" value="InterPro"/>
</dbReference>
<gene>
    <name evidence="4" type="ORF">I6N95_02285</name>
</gene>
<dbReference type="InterPro" id="IPR036388">
    <property type="entry name" value="WH-like_DNA-bd_sf"/>
</dbReference>
<keyword evidence="1" id="KW-0805">Transcription regulation</keyword>
<keyword evidence="2" id="KW-0804">Transcription</keyword>
<dbReference type="InterPro" id="IPR028349">
    <property type="entry name" value="PafC-like"/>
</dbReference>
<evidence type="ECO:0000313" key="5">
    <source>
        <dbReference type="Proteomes" id="UP000674938"/>
    </source>
</evidence>
<dbReference type="Gene3D" id="1.10.10.10">
    <property type="entry name" value="Winged helix-like DNA-binding domain superfamily/Winged helix DNA-binding domain"/>
    <property type="match status" value="1"/>
</dbReference>
<dbReference type="PROSITE" id="PS51000">
    <property type="entry name" value="HTH_DEOR_2"/>
    <property type="match status" value="1"/>
</dbReference>
<keyword evidence="5" id="KW-1185">Reference proteome</keyword>
<dbReference type="InterPro" id="IPR013196">
    <property type="entry name" value="HTH_11"/>
</dbReference>
<dbReference type="SMART" id="SM00420">
    <property type="entry name" value="HTH_DEOR"/>
    <property type="match status" value="1"/>
</dbReference>
<dbReference type="Pfam" id="PF25583">
    <property type="entry name" value="WCX"/>
    <property type="match status" value="1"/>
</dbReference>
<dbReference type="InterPro" id="IPR036390">
    <property type="entry name" value="WH_DNA-bd_sf"/>
</dbReference>
<evidence type="ECO:0000256" key="1">
    <source>
        <dbReference type="ARBA" id="ARBA00023015"/>
    </source>
</evidence>